<name>A0ABM9ZVM9_9BACT</name>
<organism evidence="1 2">
    <name type="scientific">Pyramidobacter piscolens W5455</name>
    <dbReference type="NCBI Taxonomy" id="352165"/>
    <lineage>
        <taxon>Bacteria</taxon>
        <taxon>Thermotogati</taxon>
        <taxon>Synergistota</taxon>
        <taxon>Synergistia</taxon>
        <taxon>Synergistales</taxon>
        <taxon>Dethiosulfovibrionaceae</taxon>
        <taxon>Pyramidobacter</taxon>
    </lineage>
</organism>
<gene>
    <name evidence="1" type="ORF">HMPREF7215_0611</name>
</gene>
<keyword evidence="2" id="KW-1185">Reference proteome</keyword>
<protein>
    <submittedName>
        <fullName evidence="1">Toxin-antitoxin system, toxin component, RelE family</fullName>
    </submittedName>
</protein>
<dbReference type="InterPro" id="IPR009241">
    <property type="entry name" value="HigB-like"/>
</dbReference>
<sequence>METKGAFTLERVYKYAVHFYRDRKGREPIPEILRELKGKSDKASRIRLHKVIDFMKILAEYGTRAGEPYIKHLDGPIWELRPLRDRILFAAWVDGGFVLLHAFVKKTQKTPRREIEQAKRELADFVERSVHHEQE</sequence>
<dbReference type="EMBL" id="ADFP01000051">
    <property type="protein sequence ID" value="EFB91019.1"/>
    <property type="molecule type" value="Genomic_DNA"/>
</dbReference>
<proteinExistence type="predicted"/>
<evidence type="ECO:0000313" key="1">
    <source>
        <dbReference type="EMBL" id="EFB91019.1"/>
    </source>
</evidence>
<dbReference type="Pfam" id="PF05973">
    <property type="entry name" value="Gp49"/>
    <property type="match status" value="1"/>
</dbReference>
<dbReference type="Proteomes" id="UP000006462">
    <property type="component" value="Unassembled WGS sequence"/>
</dbReference>
<accession>A0ABM9ZVM9</accession>
<reference evidence="1 2" key="1">
    <citation type="submission" date="2009-12" db="EMBL/GenBank/DDBJ databases">
        <authorList>
            <person name="Shrivastava S."/>
            <person name="Madupu R."/>
            <person name="Durkin A.S."/>
            <person name="Torralba M."/>
            <person name="Methe B."/>
            <person name="Sutton G.G."/>
            <person name="Strausberg R.L."/>
            <person name="Nelson K.E."/>
        </authorList>
    </citation>
    <scope>NUCLEOTIDE SEQUENCE [LARGE SCALE GENOMIC DNA]</scope>
    <source>
        <strain evidence="1 2">W5455</strain>
    </source>
</reference>
<evidence type="ECO:0000313" key="2">
    <source>
        <dbReference type="Proteomes" id="UP000006462"/>
    </source>
</evidence>
<comment type="caution">
    <text evidence="1">The sequence shown here is derived from an EMBL/GenBank/DDBJ whole genome shotgun (WGS) entry which is preliminary data.</text>
</comment>